<feature type="chain" id="PRO_5045070123" evidence="1">
    <location>
        <begin position="24"/>
        <end position="260"/>
    </location>
</feature>
<protein>
    <submittedName>
        <fullName evidence="3">L-ascorbate metabolism protein UlaG, beta-lactamase superfamily</fullName>
    </submittedName>
</protein>
<dbReference type="PANTHER" id="PTHR43546:SF3">
    <property type="entry name" value="UPF0173 METAL-DEPENDENT HYDROLASE MJ1163"/>
    <property type="match status" value="1"/>
</dbReference>
<name>A0ABY1IPH2_9HYPH</name>
<feature type="signal peptide" evidence="1">
    <location>
        <begin position="1"/>
        <end position="23"/>
    </location>
</feature>
<dbReference type="EMBL" id="FQZC01000004">
    <property type="protein sequence ID" value="SHJ77706.1"/>
    <property type="molecule type" value="Genomic_DNA"/>
</dbReference>
<dbReference type="PANTHER" id="PTHR43546">
    <property type="entry name" value="UPF0173 METAL-DEPENDENT HYDROLASE MJ1163-RELATED"/>
    <property type="match status" value="1"/>
</dbReference>
<evidence type="ECO:0000259" key="2">
    <source>
        <dbReference type="Pfam" id="PF12706"/>
    </source>
</evidence>
<gene>
    <name evidence="3" type="ORF">SAMN02745911_3293</name>
</gene>
<dbReference type="RefSeq" id="WP_060609126.1">
    <property type="nucleotide sequence ID" value="NZ_FQZC01000004.1"/>
</dbReference>
<accession>A0ABY1IPH2</accession>
<evidence type="ECO:0000313" key="4">
    <source>
        <dbReference type="Proteomes" id="UP000184290"/>
    </source>
</evidence>
<evidence type="ECO:0000313" key="3">
    <source>
        <dbReference type="EMBL" id="SHJ77706.1"/>
    </source>
</evidence>
<keyword evidence="1" id="KW-0732">Signal</keyword>
<comment type="caution">
    <text evidence="3">The sequence shown here is derived from an EMBL/GenBank/DDBJ whole genome shotgun (WGS) entry which is preliminary data.</text>
</comment>
<dbReference type="InterPro" id="IPR050114">
    <property type="entry name" value="UPF0173_UPF0282_UlaG_hydrolase"/>
</dbReference>
<dbReference type="Proteomes" id="UP000184290">
    <property type="component" value="Unassembled WGS sequence"/>
</dbReference>
<feature type="domain" description="Metallo-beta-lactamase" evidence="2">
    <location>
        <begin position="79"/>
        <end position="226"/>
    </location>
</feature>
<dbReference type="SUPFAM" id="SSF56281">
    <property type="entry name" value="Metallo-hydrolase/oxidoreductase"/>
    <property type="match status" value="1"/>
</dbReference>
<sequence length="260" mass="27626">MAKFKSRSALAAFGLVLLGAAFAGNAETGAQTAAPATTEFDTHAGRMAVTPVQQMSVVVEAPSGVLYTDPTGGAARYAAHPAPHIVLISHEHREHYDADTLDALMGPDTRIVVPPFVMDRLPEPLKARAVSLANGQKAVLGSIEVEAIASHGLGGQAMLWHPPGRGNGYVVTLDGRRLYVAGSTEAVPEMLALQDIYLAFLPLYPPYALSPESAAQAVAAFEPDYAYIYQYDSRRSRDGFVRLAGDGRSRTVVVAPEIGR</sequence>
<evidence type="ECO:0000256" key="1">
    <source>
        <dbReference type="SAM" id="SignalP"/>
    </source>
</evidence>
<dbReference type="InterPro" id="IPR001279">
    <property type="entry name" value="Metallo-B-lactamas"/>
</dbReference>
<keyword evidence="4" id="KW-1185">Reference proteome</keyword>
<dbReference type="Gene3D" id="3.60.15.10">
    <property type="entry name" value="Ribonuclease Z/Hydroxyacylglutathione hydrolase-like"/>
    <property type="match status" value="1"/>
</dbReference>
<organism evidence="3 4">
    <name type="scientific">Aureimonas altamirensis DSM 21988</name>
    <dbReference type="NCBI Taxonomy" id="1121026"/>
    <lineage>
        <taxon>Bacteria</taxon>
        <taxon>Pseudomonadati</taxon>
        <taxon>Pseudomonadota</taxon>
        <taxon>Alphaproteobacteria</taxon>
        <taxon>Hyphomicrobiales</taxon>
        <taxon>Aurantimonadaceae</taxon>
        <taxon>Aureimonas</taxon>
    </lineage>
</organism>
<reference evidence="3 4" key="1">
    <citation type="submission" date="2016-11" db="EMBL/GenBank/DDBJ databases">
        <authorList>
            <person name="Varghese N."/>
            <person name="Submissions S."/>
        </authorList>
    </citation>
    <scope>NUCLEOTIDE SEQUENCE [LARGE SCALE GENOMIC DNA]</scope>
    <source>
        <strain evidence="3 4">DSM 21988</strain>
    </source>
</reference>
<dbReference type="Pfam" id="PF12706">
    <property type="entry name" value="Lactamase_B_2"/>
    <property type="match status" value="1"/>
</dbReference>
<dbReference type="InterPro" id="IPR036866">
    <property type="entry name" value="RibonucZ/Hydroxyglut_hydro"/>
</dbReference>
<proteinExistence type="predicted"/>